<keyword evidence="9 11" id="KW-0446">Lipid-binding</keyword>
<comment type="similarity">
    <text evidence="2 11">Belongs to the ATPase C chain family.</text>
</comment>
<dbReference type="InterPro" id="IPR038662">
    <property type="entry name" value="ATP_synth_F0_csu_sf"/>
</dbReference>
<keyword evidence="5 11" id="KW-0812">Transmembrane</keyword>
<evidence type="ECO:0000313" key="14">
    <source>
        <dbReference type="Proteomes" id="UP000265962"/>
    </source>
</evidence>
<evidence type="ECO:0000256" key="9">
    <source>
        <dbReference type="ARBA" id="ARBA00023121"/>
    </source>
</evidence>
<feature type="transmembrane region" description="Helical" evidence="11">
    <location>
        <begin position="50"/>
        <end position="72"/>
    </location>
</feature>
<dbReference type="Pfam" id="PF00137">
    <property type="entry name" value="ATP-synt_C"/>
    <property type="match status" value="1"/>
</dbReference>
<evidence type="ECO:0000256" key="2">
    <source>
        <dbReference type="ARBA" id="ARBA00006704"/>
    </source>
</evidence>
<dbReference type="GO" id="GO:0005886">
    <property type="term" value="C:plasma membrane"/>
    <property type="evidence" value="ECO:0007669"/>
    <property type="project" value="UniProtKB-SubCell"/>
</dbReference>
<dbReference type="InterPro" id="IPR002379">
    <property type="entry name" value="ATPase_proteolipid_c-like_dom"/>
</dbReference>
<evidence type="ECO:0000256" key="11">
    <source>
        <dbReference type="HAMAP-Rule" id="MF_01396"/>
    </source>
</evidence>
<dbReference type="CDD" id="cd18121">
    <property type="entry name" value="ATP-synt_Fo_c"/>
    <property type="match status" value="1"/>
</dbReference>
<dbReference type="InterPro" id="IPR000454">
    <property type="entry name" value="ATP_synth_F0_csu"/>
</dbReference>
<comment type="function">
    <text evidence="11">F(1)F(0) ATP synthase produces ATP from ADP in the presence of a proton or sodium gradient. F-type ATPases consist of two structural domains, F(1) containing the extramembraneous catalytic core and F(0) containing the membrane proton channel, linked together by a central stalk and a peripheral stalk. During catalysis, ATP synthesis in the catalytic domain of F(1) is coupled via a rotary mechanism of the central stalk subunits to proton translocation.</text>
</comment>
<sequence length="73" mass="7577">MTPLEISGSLNVLGYGLATLGPAIGVALIFYAGINGIARQPEARGTIMQPVYIGFAIVEALAILGFVLAFVVR</sequence>
<dbReference type="GO" id="GO:0008289">
    <property type="term" value="F:lipid binding"/>
    <property type="evidence" value="ECO:0007669"/>
    <property type="project" value="UniProtKB-KW"/>
</dbReference>
<organism evidence="13 14">
    <name type="scientific">Propionibacterium ruminifibrarum</name>
    <dbReference type="NCBI Taxonomy" id="1962131"/>
    <lineage>
        <taxon>Bacteria</taxon>
        <taxon>Bacillati</taxon>
        <taxon>Actinomycetota</taxon>
        <taxon>Actinomycetes</taxon>
        <taxon>Propionibacteriales</taxon>
        <taxon>Propionibacteriaceae</taxon>
        <taxon>Propionibacterium</taxon>
    </lineage>
</organism>
<evidence type="ECO:0000256" key="4">
    <source>
        <dbReference type="ARBA" id="ARBA00022547"/>
    </source>
</evidence>
<dbReference type="InterPro" id="IPR020537">
    <property type="entry name" value="ATP_synth_F0_csu_DDCD_BS"/>
</dbReference>
<keyword evidence="3 11" id="KW-0813">Transport</keyword>
<dbReference type="Gene3D" id="1.20.20.10">
    <property type="entry name" value="F1F0 ATP synthase subunit C"/>
    <property type="match status" value="1"/>
</dbReference>
<dbReference type="InterPro" id="IPR035921">
    <property type="entry name" value="F/V-ATP_Csub_sf"/>
</dbReference>
<dbReference type="SUPFAM" id="SSF81333">
    <property type="entry name" value="F1F0 ATP synthase subunit C"/>
    <property type="match status" value="1"/>
</dbReference>
<evidence type="ECO:0000256" key="3">
    <source>
        <dbReference type="ARBA" id="ARBA00022448"/>
    </source>
</evidence>
<evidence type="ECO:0000256" key="1">
    <source>
        <dbReference type="ARBA" id="ARBA00004141"/>
    </source>
</evidence>
<feature type="transmembrane region" description="Helical" evidence="11">
    <location>
        <begin position="12"/>
        <end position="38"/>
    </location>
</feature>
<evidence type="ECO:0000256" key="5">
    <source>
        <dbReference type="ARBA" id="ARBA00022692"/>
    </source>
</evidence>
<keyword evidence="14" id="KW-1185">Reference proteome</keyword>
<gene>
    <name evidence="11" type="primary">atpE</name>
    <name evidence="13" type="ORF">PROPJV5_0208</name>
</gene>
<keyword evidence="11" id="KW-0066">ATP synthesis</keyword>
<proteinExistence type="inferred from homology"/>
<accession>A0A375HY37</accession>
<dbReference type="EMBL" id="OMOH01000001">
    <property type="protein sequence ID" value="SPF67198.1"/>
    <property type="molecule type" value="Genomic_DNA"/>
</dbReference>
<evidence type="ECO:0000313" key="13">
    <source>
        <dbReference type="EMBL" id="SPF67198.1"/>
    </source>
</evidence>
<comment type="subcellular location">
    <subcellularLocation>
        <location evidence="11">Cell membrane</location>
        <topology evidence="11">Multi-pass membrane protein</topology>
    </subcellularLocation>
    <subcellularLocation>
        <location evidence="1">Membrane</location>
        <topology evidence="1">Multi-pass membrane protein</topology>
    </subcellularLocation>
</comment>
<keyword evidence="4 11" id="KW-0138">CF(0)</keyword>
<dbReference type="GO" id="GO:0045259">
    <property type="term" value="C:proton-transporting ATP synthase complex"/>
    <property type="evidence" value="ECO:0007669"/>
    <property type="project" value="UniProtKB-KW"/>
</dbReference>
<evidence type="ECO:0000256" key="6">
    <source>
        <dbReference type="ARBA" id="ARBA00022781"/>
    </source>
</evidence>
<comment type="function">
    <text evidence="11">Key component of the F(0) channel; it plays a direct role in translocation across the membrane. A homomeric c-ring of between 10-14 subunits forms the central stalk rotor element with the F(1) delta and epsilon subunits.</text>
</comment>
<dbReference type="GO" id="GO:0033177">
    <property type="term" value="C:proton-transporting two-sector ATPase complex, proton-transporting domain"/>
    <property type="evidence" value="ECO:0007669"/>
    <property type="project" value="InterPro"/>
</dbReference>
<keyword evidence="11" id="KW-1003">Cell membrane</keyword>
<dbReference type="HAMAP" id="MF_01396">
    <property type="entry name" value="ATP_synth_c_bact"/>
    <property type="match status" value="1"/>
</dbReference>
<dbReference type="GO" id="GO:0046933">
    <property type="term" value="F:proton-transporting ATP synthase activity, rotational mechanism"/>
    <property type="evidence" value="ECO:0007669"/>
    <property type="project" value="UniProtKB-UniRule"/>
</dbReference>
<dbReference type="PROSITE" id="PS00605">
    <property type="entry name" value="ATPASE_C"/>
    <property type="match status" value="1"/>
</dbReference>
<protein>
    <recommendedName>
        <fullName evidence="11">ATP synthase subunit c</fullName>
    </recommendedName>
    <alternativeName>
        <fullName evidence="11">ATP synthase F(0) sector subunit c</fullName>
    </alternativeName>
    <alternativeName>
        <fullName evidence="11">F-type ATPase subunit c</fullName>
        <shortName evidence="11">F-ATPase subunit c</shortName>
    </alternativeName>
    <alternativeName>
        <fullName evidence="11">Lipid-binding protein</fullName>
    </alternativeName>
</protein>
<dbReference type="AlphaFoldDB" id="A0A375HY37"/>
<name>A0A375HY37_9ACTN</name>
<evidence type="ECO:0000256" key="8">
    <source>
        <dbReference type="ARBA" id="ARBA00023065"/>
    </source>
</evidence>
<dbReference type="OrthoDB" id="3183855at2"/>
<reference evidence="14" key="1">
    <citation type="submission" date="2018-02" db="EMBL/GenBank/DDBJ databases">
        <authorList>
            <person name="Hornung B."/>
        </authorList>
    </citation>
    <scope>NUCLEOTIDE SEQUENCE [LARGE SCALE GENOMIC DNA]</scope>
</reference>
<evidence type="ECO:0000259" key="12">
    <source>
        <dbReference type="Pfam" id="PF00137"/>
    </source>
</evidence>
<keyword evidence="10 11" id="KW-0472">Membrane</keyword>
<dbReference type="Proteomes" id="UP000265962">
    <property type="component" value="Unassembled WGS sequence"/>
</dbReference>
<keyword evidence="8 11" id="KW-0406">Ion transport</keyword>
<evidence type="ECO:0000256" key="7">
    <source>
        <dbReference type="ARBA" id="ARBA00022989"/>
    </source>
</evidence>
<feature type="domain" description="V-ATPase proteolipid subunit C-like" evidence="12">
    <location>
        <begin position="13"/>
        <end position="71"/>
    </location>
</feature>
<keyword evidence="7 11" id="KW-1133">Transmembrane helix</keyword>
<keyword evidence="6 11" id="KW-0375">Hydrogen ion transport</keyword>
<dbReference type="RefSeq" id="WP_119160736.1">
    <property type="nucleotide sequence ID" value="NZ_OMOH01000001.1"/>
</dbReference>
<dbReference type="PRINTS" id="PR00124">
    <property type="entry name" value="ATPASEC"/>
</dbReference>
<evidence type="ECO:0000256" key="10">
    <source>
        <dbReference type="ARBA" id="ARBA00023136"/>
    </source>
</evidence>
<feature type="site" description="Reversibly protonated during proton transport" evidence="11">
    <location>
        <position position="59"/>
    </location>
</feature>